<feature type="transmembrane region" description="Helical" evidence="9">
    <location>
        <begin position="129"/>
        <end position="150"/>
    </location>
</feature>
<dbReference type="GO" id="GO:0016020">
    <property type="term" value="C:membrane"/>
    <property type="evidence" value="ECO:0007669"/>
    <property type="project" value="UniProtKB-SubCell"/>
</dbReference>
<keyword evidence="11" id="KW-1185">Reference proteome</keyword>
<keyword evidence="7" id="KW-0675">Receptor</keyword>
<evidence type="ECO:0000256" key="2">
    <source>
        <dbReference type="ARBA" id="ARBA00022606"/>
    </source>
</evidence>
<keyword evidence="8" id="KW-0807">Transducer</keyword>
<keyword evidence="6 9" id="KW-0472">Membrane</keyword>
<dbReference type="Pfam" id="PF02949">
    <property type="entry name" value="7tm_6"/>
    <property type="match status" value="1"/>
</dbReference>
<evidence type="ECO:0000313" key="11">
    <source>
        <dbReference type="Proteomes" id="UP001461498"/>
    </source>
</evidence>
<organism evidence="10 11">
    <name type="scientific">Rhynocoris fuscipes</name>
    <dbReference type="NCBI Taxonomy" id="488301"/>
    <lineage>
        <taxon>Eukaryota</taxon>
        <taxon>Metazoa</taxon>
        <taxon>Ecdysozoa</taxon>
        <taxon>Arthropoda</taxon>
        <taxon>Hexapoda</taxon>
        <taxon>Insecta</taxon>
        <taxon>Pterygota</taxon>
        <taxon>Neoptera</taxon>
        <taxon>Paraneoptera</taxon>
        <taxon>Hemiptera</taxon>
        <taxon>Heteroptera</taxon>
        <taxon>Panheteroptera</taxon>
        <taxon>Cimicomorpha</taxon>
        <taxon>Reduviidae</taxon>
        <taxon>Harpactorinae</taxon>
        <taxon>Harpactorini</taxon>
        <taxon>Rhynocoris</taxon>
    </lineage>
</organism>
<sequence length="305" mass="35356">MYDNVELEKFVVGEFYHLHKIGLLYASWDGKWAIFSSIQYFIYCTLLSLFTFDFFFTAYLSSSDITLFSQSLHLGIVFIVGWTVLINCAYFRGHLVDIYTHFMNGICNYQSGEYYKGLRSKMIKERERLLIFWPLYYGSCAAVAVIAPIFDRYMGTDPGNPPHPQISYRLPLAIWVPFNIEEGFFLFSFVCIITGMATFIVALVVAAGVVGCVVLMQHLCLQLQLLIHSLETIDKRTEELYIQKEGTPASMIFNHQIYVKYYNECLKENIKHHQIILRYLYKYLNVSQGSVVPLYIDPTGFLRRA</sequence>
<comment type="caution">
    <text evidence="10">The sequence shown here is derived from an EMBL/GenBank/DDBJ whole genome shotgun (WGS) entry which is preliminary data.</text>
</comment>
<keyword evidence="4" id="KW-0552">Olfaction</keyword>
<protein>
    <recommendedName>
        <fullName evidence="12">Odorant receptor</fullName>
    </recommendedName>
</protein>
<evidence type="ECO:0000256" key="1">
    <source>
        <dbReference type="ARBA" id="ARBA00004141"/>
    </source>
</evidence>
<dbReference type="GO" id="GO:0004984">
    <property type="term" value="F:olfactory receptor activity"/>
    <property type="evidence" value="ECO:0007669"/>
    <property type="project" value="InterPro"/>
</dbReference>
<keyword evidence="3 9" id="KW-0812">Transmembrane</keyword>
<feature type="transmembrane region" description="Helical" evidence="9">
    <location>
        <begin position="184"/>
        <end position="216"/>
    </location>
</feature>
<evidence type="ECO:0000256" key="5">
    <source>
        <dbReference type="ARBA" id="ARBA00022989"/>
    </source>
</evidence>
<keyword evidence="5 9" id="KW-1133">Transmembrane helix</keyword>
<evidence type="ECO:0000256" key="6">
    <source>
        <dbReference type="ARBA" id="ARBA00023136"/>
    </source>
</evidence>
<dbReference type="Proteomes" id="UP001461498">
    <property type="component" value="Unassembled WGS sequence"/>
</dbReference>
<evidence type="ECO:0008006" key="12">
    <source>
        <dbReference type="Google" id="ProtNLM"/>
    </source>
</evidence>
<reference evidence="10 11" key="1">
    <citation type="submission" date="2022-12" db="EMBL/GenBank/DDBJ databases">
        <title>Chromosome-level genome assembly of true bugs.</title>
        <authorList>
            <person name="Ma L."/>
            <person name="Li H."/>
        </authorList>
    </citation>
    <scope>NUCLEOTIDE SEQUENCE [LARGE SCALE GENOMIC DNA]</scope>
    <source>
        <strain evidence="10">Lab_2022b</strain>
    </source>
</reference>
<evidence type="ECO:0000256" key="4">
    <source>
        <dbReference type="ARBA" id="ARBA00022725"/>
    </source>
</evidence>
<dbReference type="GO" id="GO:0005549">
    <property type="term" value="F:odorant binding"/>
    <property type="evidence" value="ECO:0007669"/>
    <property type="project" value="InterPro"/>
</dbReference>
<evidence type="ECO:0000256" key="9">
    <source>
        <dbReference type="SAM" id="Phobius"/>
    </source>
</evidence>
<proteinExistence type="predicted"/>
<name>A0AAW1CLY1_9HEMI</name>
<dbReference type="InterPro" id="IPR004117">
    <property type="entry name" value="7tm6_olfct_rcpt"/>
</dbReference>
<keyword evidence="2" id="KW-0716">Sensory transduction</keyword>
<comment type="subcellular location">
    <subcellularLocation>
        <location evidence="1">Membrane</location>
        <topology evidence="1">Multi-pass membrane protein</topology>
    </subcellularLocation>
</comment>
<feature type="transmembrane region" description="Helical" evidence="9">
    <location>
        <begin position="72"/>
        <end position="91"/>
    </location>
</feature>
<accession>A0AAW1CLY1</accession>
<evidence type="ECO:0000313" key="10">
    <source>
        <dbReference type="EMBL" id="KAK9498509.1"/>
    </source>
</evidence>
<dbReference type="GO" id="GO:0007165">
    <property type="term" value="P:signal transduction"/>
    <property type="evidence" value="ECO:0007669"/>
    <property type="project" value="UniProtKB-KW"/>
</dbReference>
<evidence type="ECO:0000256" key="8">
    <source>
        <dbReference type="ARBA" id="ARBA00023224"/>
    </source>
</evidence>
<dbReference type="AlphaFoldDB" id="A0AAW1CLY1"/>
<gene>
    <name evidence="10" type="ORF">O3M35_003126</name>
</gene>
<dbReference type="EMBL" id="JAPXFL010000012">
    <property type="protein sequence ID" value="KAK9498509.1"/>
    <property type="molecule type" value="Genomic_DNA"/>
</dbReference>
<feature type="transmembrane region" description="Helical" evidence="9">
    <location>
        <begin position="40"/>
        <end position="60"/>
    </location>
</feature>
<evidence type="ECO:0000256" key="3">
    <source>
        <dbReference type="ARBA" id="ARBA00022692"/>
    </source>
</evidence>
<evidence type="ECO:0000256" key="7">
    <source>
        <dbReference type="ARBA" id="ARBA00023170"/>
    </source>
</evidence>